<dbReference type="Proteomes" id="UP000242287">
    <property type="component" value="Unassembled WGS sequence"/>
</dbReference>
<keyword evidence="1" id="KW-0812">Transmembrane</keyword>
<proteinExistence type="predicted"/>
<accession>A0A2A9NZE5</accession>
<dbReference type="AlphaFoldDB" id="A0A2A9NZE5"/>
<protein>
    <submittedName>
        <fullName evidence="2">Uncharacterized protein</fullName>
    </submittedName>
</protein>
<evidence type="ECO:0000313" key="3">
    <source>
        <dbReference type="Proteomes" id="UP000242287"/>
    </source>
</evidence>
<evidence type="ECO:0000256" key="1">
    <source>
        <dbReference type="SAM" id="Phobius"/>
    </source>
</evidence>
<reference evidence="2 3" key="1">
    <citation type="submission" date="2014-02" db="EMBL/GenBank/DDBJ databases">
        <title>Transposable element dynamics among asymbiotic and ectomycorrhizal Amanita fungi.</title>
        <authorList>
            <consortium name="DOE Joint Genome Institute"/>
            <person name="Hess J."/>
            <person name="Skrede I."/>
            <person name="Wolfe B."/>
            <person name="LaButti K."/>
            <person name="Ohm R.A."/>
            <person name="Grigoriev I.V."/>
            <person name="Pringle A."/>
        </authorList>
    </citation>
    <scope>NUCLEOTIDE SEQUENCE [LARGE SCALE GENOMIC DNA]</scope>
    <source>
        <strain evidence="2 3">SKay4041</strain>
    </source>
</reference>
<keyword evidence="1" id="KW-0472">Membrane</keyword>
<dbReference type="OrthoDB" id="284718at2759"/>
<gene>
    <name evidence="2" type="ORF">AMATHDRAFT_137362</name>
</gene>
<dbReference type="EMBL" id="KZ301973">
    <property type="protein sequence ID" value="PFH53446.1"/>
    <property type="molecule type" value="Genomic_DNA"/>
</dbReference>
<organism evidence="2 3">
    <name type="scientific">Amanita thiersii Skay4041</name>
    <dbReference type="NCBI Taxonomy" id="703135"/>
    <lineage>
        <taxon>Eukaryota</taxon>
        <taxon>Fungi</taxon>
        <taxon>Dikarya</taxon>
        <taxon>Basidiomycota</taxon>
        <taxon>Agaricomycotina</taxon>
        <taxon>Agaricomycetes</taxon>
        <taxon>Agaricomycetidae</taxon>
        <taxon>Agaricales</taxon>
        <taxon>Pluteineae</taxon>
        <taxon>Amanitaceae</taxon>
        <taxon>Amanita</taxon>
    </lineage>
</organism>
<evidence type="ECO:0000313" key="2">
    <source>
        <dbReference type="EMBL" id="PFH53446.1"/>
    </source>
</evidence>
<sequence>MSQLKAYDDPRDPAQESKFTLPNTWYRDESDGLSSSGMFLAGLIMVTRNRYLAWPATLFAVNGLINQHPLRSKEGRAIGGWNNILLCLSALVASYFPLFFIPKPVSSTT</sequence>
<keyword evidence="1" id="KW-1133">Transmembrane helix</keyword>
<name>A0A2A9NZE5_9AGAR</name>
<dbReference type="STRING" id="703135.A0A2A9NZE5"/>
<keyword evidence="3" id="KW-1185">Reference proteome</keyword>
<feature type="transmembrane region" description="Helical" evidence="1">
    <location>
        <begin position="81"/>
        <end position="101"/>
    </location>
</feature>